<dbReference type="SUPFAM" id="SSF55729">
    <property type="entry name" value="Acyl-CoA N-acyltransferases (Nat)"/>
    <property type="match status" value="1"/>
</dbReference>
<dbReference type="PROSITE" id="PS51186">
    <property type="entry name" value="GNAT"/>
    <property type="match status" value="1"/>
</dbReference>
<organism evidence="2 3">
    <name type="scientific">Pseudomonas kielensis</name>
    <dbReference type="NCBI Taxonomy" id="2762577"/>
    <lineage>
        <taxon>Bacteria</taxon>
        <taxon>Pseudomonadati</taxon>
        <taxon>Pseudomonadota</taxon>
        <taxon>Gammaproteobacteria</taxon>
        <taxon>Pseudomonadales</taxon>
        <taxon>Pseudomonadaceae</taxon>
        <taxon>Pseudomonas</taxon>
    </lineage>
</organism>
<keyword evidence="3" id="KW-1185">Reference proteome</keyword>
<evidence type="ECO:0000259" key="1">
    <source>
        <dbReference type="PROSITE" id="PS51186"/>
    </source>
</evidence>
<dbReference type="EMBL" id="JACMYG010000004">
    <property type="protein sequence ID" value="MBC2689368.1"/>
    <property type="molecule type" value="Genomic_DNA"/>
</dbReference>
<protein>
    <submittedName>
        <fullName evidence="2">GNAT family N-acetyltransferase</fullName>
    </submittedName>
</protein>
<dbReference type="AlphaFoldDB" id="A0A7X1GD98"/>
<dbReference type="Gene3D" id="3.40.630.30">
    <property type="match status" value="1"/>
</dbReference>
<dbReference type="Pfam" id="PF13302">
    <property type="entry name" value="Acetyltransf_3"/>
    <property type="match status" value="1"/>
</dbReference>
<evidence type="ECO:0000313" key="2">
    <source>
        <dbReference type="EMBL" id="MBC2689368.1"/>
    </source>
</evidence>
<proteinExistence type="predicted"/>
<reference evidence="2 3" key="1">
    <citation type="submission" date="2020-08" db="EMBL/GenBank/DDBJ databases">
        <title>Pseudomonas sp. nov.</title>
        <authorList>
            <person name="Gieschler S."/>
            <person name="Fiedler G."/>
            <person name="Brinks E."/>
            <person name="Boehnlein C."/>
            <person name="Franz C.M.A.P."/>
            <person name="Kabisch J."/>
        </authorList>
    </citation>
    <scope>NUCLEOTIDE SEQUENCE [LARGE SCALE GENOMIC DNA]</scope>
    <source>
        <strain evidence="2 3">MBT-1</strain>
    </source>
</reference>
<gene>
    <name evidence="2" type="ORF">H7995_06080</name>
</gene>
<keyword evidence="2" id="KW-0808">Transferase</keyword>
<dbReference type="GO" id="GO:0016747">
    <property type="term" value="F:acyltransferase activity, transferring groups other than amino-acyl groups"/>
    <property type="evidence" value="ECO:0007669"/>
    <property type="project" value="InterPro"/>
</dbReference>
<dbReference type="PANTHER" id="PTHR43792">
    <property type="entry name" value="GNAT FAMILY, PUTATIVE (AFU_ORTHOLOGUE AFUA_3G00765)-RELATED-RELATED"/>
    <property type="match status" value="1"/>
</dbReference>
<feature type="domain" description="N-acetyltransferase" evidence="1">
    <location>
        <begin position="11"/>
        <end position="169"/>
    </location>
</feature>
<dbReference type="InterPro" id="IPR016181">
    <property type="entry name" value="Acyl_CoA_acyltransferase"/>
</dbReference>
<name>A0A7X1GD98_9PSED</name>
<dbReference type="InterPro" id="IPR051531">
    <property type="entry name" value="N-acetyltransferase"/>
</dbReference>
<dbReference type="InterPro" id="IPR000182">
    <property type="entry name" value="GNAT_dom"/>
</dbReference>
<dbReference type="PANTHER" id="PTHR43792:SF1">
    <property type="entry name" value="N-ACETYLTRANSFERASE DOMAIN-CONTAINING PROTEIN"/>
    <property type="match status" value="1"/>
</dbReference>
<dbReference type="Proteomes" id="UP000526003">
    <property type="component" value="Unassembled WGS sequence"/>
</dbReference>
<sequence length="179" mass="20674">MHVYEIETDRLRLRQWRDSDLPVFAMMNADAETMRYFPSTFTVEQSNSMAKRCRELIEMRGWGFWAAEEKTTETFVGFIGLHVPSLEFPCSPCVEIGWRLVKTAWGKGLATEGATAVLSFAFEKLALTEVVSFTALTNNRSERVMKRLGMQRDEFTFENPSIPLGHPLREHVLYRAFPR</sequence>
<comment type="caution">
    <text evidence="2">The sequence shown here is derived from an EMBL/GenBank/DDBJ whole genome shotgun (WGS) entry which is preliminary data.</text>
</comment>
<evidence type="ECO:0000313" key="3">
    <source>
        <dbReference type="Proteomes" id="UP000526003"/>
    </source>
</evidence>
<accession>A0A7X1GD98</accession>